<dbReference type="PROSITE" id="PS00086">
    <property type="entry name" value="CYTOCHROME_P450"/>
    <property type="match status" value="1"/>
</dbReference>
<dbReference type="GO" id="GO:0020037">
    <property type="term" value="F:heme binding"/>
    <property type="evidence" value="ECO:0007669"/>
    <property type="project" value="InterPro"/>
</dbReference>
<name>A0A6A6KMT9_HEVBR</name>
<dbReference type="PRINTS" id="PR00463">
    <property type="entry name" value="EP450I"/>
</dbReference>
<dbReference type="GO" id="GO:0004497">
    <property type="term" value="F:monooxygenase activity"/>
    <property type="evidence" value="ECO:0007669"/>
    <property type="project" value="UniProtKB-KW"/>
</dbReference>
<gene>
    <name evidence="9" type="ORF">GH714_012229</name>
</gene>
<evidence type="ECO:0000256" key="4">
    <source>
        <dbReference type="ARBA" id="ARBA00022723"/>
    </source>
</evidence>
<accession>A0A6A6KMT9</accession>
<reference evidence="9 10" key="1">
    <citation type="journal article" date="2020" name="Mol. Plant">
        <title>The Chromosome-Based Rubber Tree Genome Provides New Insights into Spurge Genome Evolution and Rubber Biosynthesis.</title>
        <authorList>
            <person name="Liu J."/>
            <person name="Shi C."/>
            <person name="Shi C.C."/>
            <person name="Li W."/>
            <person name="Zhang Q.J."/>
            <person name="Zhang Y."/>
            <person name="Li K."/>
            <person name="Lu H.F."/>
            <person name="Shi C."/>
            <person name="Zhu S.T."/>
            <person name="Xiao Z.Y."/>
            <person name="Nan H."/>
            <person name="Yue Y."/>
            <person name="Zhu X.G."/>
            <person name="Wu Y."/>
            <person name="Hong X.N."/>
            <person name="Fan G.Y."/>
            <person name="Tong Y."/>
            <person name="Zhang D."/>
            <person name="Mao C.L."/>
            <person name="Liu Y.L."/>
            <person name="Hao S.J."/>
            <person name="Liu W.Q."/>
            <person name="Lv M.Q."/>
            <person name="Zhang H.B."/>
            <person name="Liu Y."/>
            <person name="Hu-Tang G.R."/>
            <person name="Wang J.P."/>
            <person name="Wang J.H."/>
            <person name="Sun Y.H."/>
            <person name="Ni S.B."/>
            <person name="Chen W.B."/>
            <person name="Zhang X.C."/>
            <person name="Jiao Y.N."/>
            <person name="Eichler E.E."/>
            <person name="Li G.H."/>
            <person name="Liu X."/>
            <person name="Gao L.Z."/>
        </authorList>
    </citation>
    <scope>NUCLEOTIDE SEQUENCE [LARGE SCALE GENOMIC DNA]</scope>
    <source>
        <strain evidence="10">cv. GT1</strain>
        <tissue evidence="9">Leaf</tissue>
    </source>
</reference>
<protein>
    <recommendedName>
        <fullName evidence="11">Cytochrome P450</fullName>
    </recommendedName>
</protein>
<evidence type="ECO:0000256" key="1">
    <source>
        <dbReference type="ARBA" id="ARBA00004167"/>
    </source>
</evidence>
<dbReference type="AlphaFoldDB" id="A0A6A6KMT9"/>
<dbReference type="InterPro" id="IPR002401">
    <property type="entry name" value="Cyt_P450_E_grp-I"/>
</dbReference>
<keyword evidence="5" id="KW-1133">Transmembrane helix</keyword>
<dbReference type="PANTHER" id="PTHR24286:SF190">
    <property type="entry name" value="CYTOCHROME P450"/>
    <property type="match status" value="1"/>
</dbReference>
<comment type="caution">
    <text evidence="9">The sequence shown here is derived from an EMBL/GenBank/DDBJ whole genome shotgun (WGS) entry which is preliminary data.</text>
</comment>
<feature type="binding site" description="axial binding residue" evidence="7">
    <location>
        <position position="257"/>
    </location>
    <ligand>
        <name>heme</name>
        <dbReference type="ChEBI" id="CHEBI:30413"/>
    </ligand>
    <ligandPart>
        <name>Fe</name>
        <dbReference type="ChEBI" id="CHEBI:18248"/>
    </ligandPart>
</feature>
<dbReference type="GO" id="GO:0016705">
    <property type="term" value="F:oxidoreductase activity, acting on paired donors, with incorporation or reduction of molecular oxygen"/>
    <property type="evidence" value="ECO:0007669"/>
    <property type="project" value="InterPro"/>
</dbReference>
<dbReference type="SUPFAM" id="SSF48264">
    <property type="entry name" value="Cytochrome P450"/>
    <property type="match status" value="1"/>
</dbReference>
<keyword evidence="6 7" id="KW-0408">Iron</keyword>
<comment type="subcellular location">
    <subcellularLocation>
        <location evidence="1">Membrane</location>
        <topology evidence="1">Single-pass membrane protein</topology>
    </subcellularLocation>
</comment>
<keyword evidence="5" id="KW-0472">Membrane</keyword>
<evidence type="ECO:0000256" key="3">
    <source>
        <dbReference type="ARBA" id="ARBA00022692"/>
    </source>
</evidence>
<keyword evidence="4 7" id="KW-0479">Metal-binding</keyword>
<keyword evidence="10" id="KW-1185">Reference proteome</keyword>
<evidence type="ECO:0000256" key="6">
    <source>
        <dbReference type="ARBA" id="ARBA00023004"/>
    </source>
</evidence>
<sequence>MSFLKPESLKQYVGKMDLEVRLHIDEYWQCKKEVTVLPLMKTLTFNIICTLLFGIERGARRDKLVDLFQEMIAGMWSIPINLPFTRYTRSIHSSKSVRNMLKDLIGEKGKEIQEMGSNPHQDLITCMLSSRNPNDVEEISEEEIVDNKQEEIAKGKHRGESLIWEDITKMKYTWRVAMETMRMFPPIFGGFSQAVKDIENDGYIIPKGWQIFWVTSMTQMDDGIFREPQKFDPARFENPSSIPPYCYIPFGGGPRICPGSEFAKIETLVTIHYLVTQFTWKLSSDDCFSRDPMPASTKGLPIQIAPKKQMF</sequence>
<keyword evidence="8" id="KW-0560">Oxidoreductase</keyword>
<evidence type="ECO:0000256" key="5">
    <source>
        <dbReference type="ARBA" id="ARBA00022989"/>
    </source>
</evidence>
<dbReference type="PANTHER" id="PTHR24286">
    <property type="entry name" value="CYTOCHROME P450 26"/>
    <property type="match status" value="1"/>
</dbReference>
<evidence type="ECO:0000256" key="8">
    <source>
        <dbReference type="RuleBase" id="RU000461"/>
    </source>
</evidence>
<dbReference type="Pfam" id="PF00067">
    <property type="entry name" value="p450"/>
    <property type="match status" value="2"/>
</dbReference>
<proteinExistence type="inferred from homology"/>
<dbReference type="Proteomes" id="UP000467840">
    <property type="component" value="Chromosome 8"/>
</dbReference>
<evidence type="ECO:0000313" key="10">
    <source>
        <dbReference type="Proteomes" id="UP000467840"/>
    </source>
</evidence>
<keyword evidence="7 8" id="KW-0349">Heme</keyword>
<organism evidence="9 10">
    <name type="scientific">Hevea brasiliensis</name>
    <name type="common">Para rubber tree</name>
    <name type="synonym">Siphonia brasiliensis</name>
    <dbReference type="NCBI Taxonomy" id="3981"/>
    <lineage>
        <taxon>Eukaryota</taxon>
        <taxon>Viridiplantae</taxon>
        <taxon>Streptophyta</taxon>
        <taxon>Embryophyta</taxon>
        <taxon>Tracheophyta</taxon>
        <taxon>Spermatophyta</taxon>
        <taxon>Magnoliopsida</taxon>
        <taxon>eudicotyledons</taxon>
        <taxon>Gunneridae</taxon>
        <taxon>Pentapetalae</taxon>
        <taxon>rosids</taxon>
        <taxon>fabids</taxon>
        <taxon>Malpighiales</taxon>
        <taxon>Euphorbiaceae</taxon>
        <taxon>Crotonoideae</taxon>
        <taxon>Micrandreae</taxon>
        <taxon>Hevea</taxon>
    </lineage>
</organism>
<evidence type="ECO:0000256" key="2">
    <source>
        <dbReference type="ARBA" id="ARBA00010617"/>
    </source>
</evidence>
<dbReference type="InterPro" id="IPR017972">
    <property type="entry name" value="Cyt_P450_CS"/>
</dbReference>
<dbReference type="GO" id="GO:0016125">
    <property type="term" value="P:sterol metabolic process"/>
    <property type="evidence" value="ECO:0007669"/>
    <property type="project" value="TreeGrafter"/>
</dbReference>
<comment type="similarity">
    <text evidence="2 8">Belongs to the cytochrome P450 family.</text>
</comment>
<dbReference type="InterPro" id="IPR036396">
    <property type="entry name" value="Cyt_P450_sf"/>
</dbReference>
<dbReference type="EMBL" id="JAAGAX010000016">
    <property type="protein sequence ID" value="KAF2288749.1"/>
    <property type="molecule type" value="Genomic_DNA"/>
</dbReference>
<evidence type="ECO:0000256" key="7">
    <source>
        <dbReference type="PIRSR" id="PIRSR602401-1"/>
    </source>
</evidence>
<evidence type="ECO:0008006" key="11">
    <source>
        <dbReference type="Google" id="ProtNLM"/>
    </source>
</evidence>
<dbReference type="GO" id="GO:0005506">
    <property type="term" value="F:iron ion binding"/>
    <property type="evidence" value="ECO:0007669"/>
    <property type="project" value="InterPro"/>
</dbReference>
<comment type="cofactor">
    <cofactor evidence="7">
        <name>heme</name>
        <dbReference type="ChEBI" id="CHEBI:30413"/>
    </cofactor>
</comment>
<dbReference type="Gene3D" id="1.10.630.10">
    <property type="entry name" value="Cytochrome P450"/>
    <property type="match status" value="2"/>
</dbReference>
<dbReference type="InterPro" id="IPR001128">
    <property type="entry name" value="Cyt_P450"/>
</dbReference>
<dbReference type="GO" id="GO:0016020">
    <property type="term" value="C:membrane"/>
    <property type="evidence" value="ECO:0007669"/>
    <property type="project" value="UniProtKB-SubCell"/>
</dbReference>
<evidence type="ECO:0000313" key="9">
    <source>
        <dbReference type="EMBL" id="KAF2288749.1"/>
    </source>
</evidence>
<keyword evidence="3" id="KW-0812">Transmembrane</keyword>
<keyword evidence="8" id="KW-0503">Monooxygenase</keyword>